<dbReference type="AlphaFoldDB" id="A0AAX3TDQ0"/>
<proteinExistence type="predicted"/>
<dbReference type="NCBIfam" id="NF045959">
    <property type="entry name" value="LppA_rel_LP"/>
    <property type="match status" value="1"/>
</dbReference>
<protein>
    <submittedName>
        <fullName evidence="3">Uncharacterized protein</fullName>
    </submittedName>
</protein>
<feature type="compositionally biased region" description="Basic and acidic residues" evidence="1">
    <location>
        <begin position="84"/>
        <end position="95"/>
    </location>
</feature>
<dbReference type="PROSITE" id="PS51257">
    <property type="entry name" value="PROKAR_LIPOPROTEIN"/>
    <property type="match status" value="1"/>
</dbReference>
<gene>
    <name evidence="3" type="ORF">MFERI14822_00013</name>
</gene>
<feature type="compositionally biased region" description="Low complexity" evidence="1">
    <location>
        <begin position="34"/>
        <end position="83"/>
    </location>
</feature>
<sequence>MKKATKLLLSILPISSIGFLSVVSCSTNKKPDNQNKPNNNNPNPNNSSSDNQTNPNDSTAPNENNTPSQPENQPNNNENGTNTDPKKPEEPKQPDDQPQGDDPNTHNEQPPADKPVPNQPNEHKVDFLDLEKIKAELSYKTIKLYADKDPRSAWFSLKNDITTFSNLLFRENESIKNKYTISFENSDPNFDFSKGLIDKVQVKFTKEKESKVISFTLTGFKTTEKIVNNKENYIKEKTELNSKFKGLYPSLVAFMLMYAEDPQNYKTLEQKGNTIGFEELNHTNRDLFGDDYQGINQVTKKLLLEYDYELSKIYKDKITEVKYDDTQGTLGIKIEISNVENNPQIEKESSLIKEFNLKGFRSIDFKSEKNNVLSASLLQNNLKQMLQKGSLKKTIELLKPHNRFGVKIPLEQTSGTGLRDELYKYLLINIIDNSYHMYNSTQSLSLQNNSKNNNKSILGLAGNMSIYPFHTRITKESIDKMFITLQKESDNKTKVIFEFDLNVPIYSVGYSDLKSPGTGATTPLVLKVSSSALID</sequence>
<evidence type="ECO:0000313" key="3">
    <source>
        <dbReference type="EMBL" id="WFQ92258.1"/>
    </source>
</evidence>
<accession>A0AAX3TDQ0</accession>
<dbReference type="EMBL" id="CP104008">
    <property type="protein sequence ID" value="WFQ92258.1"/>
    <property type="molecule type" value="Genomic_DNA"/>
</dbReference>
<reference evidence="3" key="1">
    <citation type="submission" date="2022-06" db="EMBL/GenBank/DDBJ databases">
        <title>Comparative genomic analysis of Mycoplasma feriruminatoris and the Mycoplasma mycoides cluster.</title>
        <authorList>
            <person name="Baby V."/>
            <person name="Ambroset C."/>
            <person name="Gaurivaud P."/>
            <person name="Boury C."/>
            <person name="Guichoux E."/>
            <person name="Lartigue C."/>
            <person name="Tardy F."/>
            <person name="Sirand-Pugnet P."/>
        </authorList>
    </citation>
    <scope>NUCLEOTIDE SEQUENCE</scope>
    <source>
        <strain evidence="3">L14822</strain>
    </source>
</reference>
<feature type="signal peptide" evidence="2">
    <location>
        <begin position="1"/>
        <end position="22"/>
    </location>
</feature>
<evidence type="ECO:0000256" key="1">
    <source>
        <dbReference type="SAM" id="MobiDB-lite"/>
    </source>
</evidence>
<dbReference type="Proteomes" id="UP001178743">
    <property type="component" value="Chromosome"/>
</dbReference>
<name>A0AAX3TDQ0_9MOLU</name>
<dbReference type="InterPro" id="IPR019992">
    <property type="entry name" value="Mycoides_lipoprot_LppA/p72"/>
</dbReference>
<feature type="region of interest" description="Disordered" evidence="1">
    <location>
        <begin position="25"/>
        <end position="122"/>
    </location>
</feature>
<feature type="chain" id="PRO_5043612569" evidence="2">
    <location>
        <begin position="23"/>
        <end position="535"/>
    </location>
</feature>
<keyword evidence="2" id="KW-0732">Signal</keyword>
<dbReference type="NCBIfam" id="TIGR03490">
    <property type="entry name" value="Mycoplas_LppA"/>
    <property type="match status" value="1"/>
</dbReference>
<organism evidence="3 4">
    <name type="scientific">Mycoplasma feriruminatoris</name>
    <dbReference type="NCBI Taxonomy" id="1179777"/>
    <lineage>
        <taxon>Bacteria</taxon>
        <taxon>Bacillati</taxon>
        <taxon>Mycoplasmatota</taxon>
        <taxon>Mollicutes</taxon>
        <taxon>Mycoplasmataceae</taxon>
        <taxon>Mycoplasma</taxon>
    </lineage>
</organism>
<evidence type="ECO:0000256" key="2">
    <source>
        <dbReference type="SAM" id="SignalP"/>
    </source>
</evidence>
<dbReference type="RefSeq" id="WP_278307557.1">
    <property type="nucleotide sequence ID" value="NZ_CP104008.1"/>
</dbReference>
<evidence type="ECO:0000313" key="4">
    <source>
        <dbReference type="Proteomes" id="UP001178743"/>
    </source>
</evidence>